<evidence type="ECO:0000256" key="1">
    <source>
        <dbReference type="SAM" id="MobiDB-lite"/>
    </source>
</evidence>
<organism evidence="2">
    <name type="scientific">Siphoviridae sp. ctdcr45</name>
    <dbReference type="NCBI Taxonomy" id="2825580"/>
    <lineage>
        <taxon>Viruses</taxon>
        <taxon>Duplodnaviria</taxon>
        <taxon>Heunggongvirae</taxon>
        <taxon>Uroviricota</taxon>
        <taxon>Caudoviricetes</taxon>
    </lineage>
</organism>
<proteinExistence type="predicted"/>
<feature type="region of interest" description="Disordered" evidence="1">
    <location>
        <begin position="1"/>
        <end position="20"/>
    </location>
</feature>
<protein>
    <submittedName>
        <fullName evidence="2">Uncharacterized protein</fullName>
    </submittedName>
</protein>
<dbReference type="EMBL" id="BK015604">
    <property type="protein sequence ID" value="DAE15406.1"/>
    <property type="molecule type" value="Genomic_DNA"/>
</dbReference>
<accession>A0A8S5Q7Q8</accession>
<sequence>MTTLTKNYRRNYRRKNKKRSDFNDYSRIYTGFESPTGHQMKKTEESCDSSVFLVLMRLCRVRLFRRSCRF</sequence>
<name>A0A8S5Q7Q8_9CAUD</name>
<evidence type="ECO:0000313" key="2">
    <source>
        <dbReference type="EMBL" id="DAE15406.1"/>
    </source>
</evidence>
<feature type="compositionally biased region" description="Basic residues" evidence="1">
    <location>
        <begin position="7"/>
        <end position="18"/>
    </location>
</feature>
<reference evidence="2" key="1">
    <citation type="journal article" date="2021" name="Proc. Natl. Acad. Sci. U.S.A.">
        <title>A Catalog of Tens of Thousands of Viruses from Human Metagenomes Reveals Hidden Associations with Chronic Diseases.</title>
        <authorList>
            <person name="Tisza M.J."/>
            <person name="Buck C.B."/>
        </authorList>
    </citation>
    <scope>NUCLEOTIDE SEQUENCE</scope>
    <source>
        <strain evidence="2">Ctdcr45</strain>
    </source>
</reference>